<dbReference type="NCBIfam" id="TIGR01254">
    <property type="entry name" value="sfuA"/>
    <property type="match status" value="1"/>
</dbReference>
<dbReference type="GO" id="GO:0030288">
    <property type="term" value="C:outer membrane-bounded periplasmic space"/>
    <property type="evidence" value="ECO:0007669"/>
    <property type="project" value="TreeGrafter"/>
</dbReference>
<organism evidence="6 7">
    <name type="scientific">Fusobacterium necrophorum subsp. funduliforme B35</name>
    <dbReference type="NCBI Taxonomy" id="1226633"/>
    <lineage>
        <taxon>Bacteria</taxon>
        <taxon>Fusobacteriati</taxon>
        <taxon>Fusobacteriota</taxon>
        <taxon>Fusobacteriia</taxon>
        <taxon>Fusobacteriales</taxon>
        <taxon>Fusobacteriaceae</taxon>
        <taxon>Fusobacterium</taxon>
    </lineage>
</organism>
<evidence type="ECO:0000313" key="6">
    <source>
        <dbReference type="EMBL" id="KID48657.1"/>
    </source>
</evidence>
<dbReference type="PANTHER" id="PTHR30006">
    <property type="entry name" value="THIAMINE-BINDING PERIPLASMIC PROTEIN-RELATED"/>
    <property type="match status" value="1"/>
</dbReference>
<evidence type="ECO:0000256" key="4">
    <source>
        <dbReference type="ARBA" id="ARBA00022764"/>
    </source>
</evidence>
<gene>
    <name evidence="6" type="ORF">C095_09020</name>
</gene>
<keyword evidence="3 5" id="KW-0732">Signal</keyword>
<evidence type="ECO:0000256" key="2">
    <source>
        <dbReference type="ARBA" id="ARBA00022448"/>
    </source>
</evidence>
<feature type="chain" id="PRO_5002090777" evidence="5">
    <location>
        <begin position="19"/>
        <end position="324"/>
    </location>
</feature>
<keyword evidence="4" id="KW-0574">Periplasm</keyword>
<dbReference type="SUPFAM" id="SSF53850">
    <property type="entry name" value="Periplasmic binding protein-like II"/>
    <property type="match status" value="1"/>
</dbReference>
<evidence type="ECO:0000313" key="7">
    <source>
        <dbReference type="Proteomes" id="UP000031184"/>
    </source>
</evidence>
<dbReference type="GO" id="GO:0030975">
    <property type="term" value="F:thiamine binding"/>
    <property type="evidence" value="ECO:0007669"/>
    <property type="project" value="InterPro"/>
</dbReference>
<dbReference type="EMBL" id="AUZI01000022">
    <property type="protein sequence ID" value="KID48657.1"/>
    <property type="molecule type" value="Genomic_DNA"/>
</dbReference>
<dbReference type="InterPro" id="IPR005948">
    <property type="entry name" value="ThiB-like"/>
</dbReference>
<dbReference type="PATRIC" id="fig|1226633.4.peg.1818"/>
<protein>
    <submittedName>
        <fullName evidence="6">ABC transporter substrate-binding protein</fullName>
    </submittedName>
</protein>
<comment type="caution">
    <text evidence="6">The sequence shown here is derived from an EMBL/GenBank/DDBJ whole genome shotgun (WGS) entry which is preliminary data.</text>
</comment>
<name>A0A0B4FMX3_9FUSO</name>
<sequence>MKKIIAGSLLLLSSGVFAEEIVVYGPSTSKWIGKKYGPVFEKMTGDTIKYVSLDGVVQRLTLEKINPKADIVVGLTPVDIEVAKKHGVIQKYKPQNVEKIKKEIQYDKEYYAVPYDYGMLAINYDKTKIKNPPKNLEELGKMKKQLLIENPNTSNTGAEILQWSLALYGKNWKKFWTTIQPAIYNVEPGWEEAFAKFTAGEAPMMVGYATSDIWFAQDDSQKDRYASFYLEDGNYQYVESAALVAKKEVKAGAKKFMEAVLGEEFQTMTAAKNYMFPVTAVTLGKEFDSVPRTEKKVQFMANKEVVEHLANYKKEAVQILKNNL</sequence>
<evidence type="ECO:0000256" key="3">
    <source>
        <dbReference type="ARBA" id="ARBA00022729"/>
    </source>
</evidence>
<feature type="signal peptide" evidence="5">
    <location>
        <begin position="1"/>
        <end position="18"/>
    </location>
</feature>
<dbReference type="AlphaFoldDB" id="A0A0B4FMX3"/>
<evidence type="ECO:0000256" key="5">
    <source>
        <dbReference type="SAM" id="SignalP"/>
    </source>
</evidence>
<comment type="subcellular location">
    <subcellularLocation>
        <location evidence="1">Periplasm</location>
    </subcellularLocation>
</comment>
<reference evidence="6 7" key="1">
    <citation type="submission" date="2013-08" db="EMBL/GenBank/DDBJ databases">
        <title>An opportunistic ruminal bacterium that causes liver abscesses in cattle.</title>
        <authorList>
            <person name="Benahmed F.H."/>
            <person name="Rasmussen M."/>
            <person name="Harbottle H."/>
            <person name="Soppet D."/>
            <person name="Nagaraja T.G."/>
            <person name="Davidson M."/>
        </authorList>
    </citation>
    <scope>NUCLEOTIDE SEQUENCE [LARGE SCALE GENOMIC DNA]</scope>
    <source>
        <strain evidence="6 7">B35</strain>
    </source>
</reference>
<dbReference type="GO" id="GO:0030976">
    <property type="term" value="F:thiamine pyrophosphate binding"/>
    <property type="evidence" value="ECO:0007669"/>
    <property type="project" value="TreeGrafter"/>
</dbReference>
<keyword evidence="2" id="KW-0813">Transport</keyword>
<evidence type="ECO:0000256" key="1">
    <source>
        <dbReference type="ARBA" id="ARBA00004418"/>
    </source>
</evidence>
<dbReference type="PANTHER" id="PTHR30006:SF3">
    <property type="entry name" value="THIAMINE-BINDING PERIPLASMIC PROTEIN"/>
    <property type="match status" value="1"/>
</dbReference>
<dbReference type="Pfam" id="PF13343">
    <property type="entry name" value="SBP_bac_6"/>
    <property type="match status" value="1"/>
</dbReference>
<accession>A0A0B4FMX3</accession>
<proteinExistence type="predicted"/>
<dbReference type="Proteomes" id="UP000031184">
    <property type="component" value="Unassembled WGS sequence"/>
</dbReference>
<dbReference type="GO" id="GO:0015888">
    <property type="term" value="P:thiamine transport"/>
    <property type="evidence" value="ECO:0007669"/>
    <property type="project" value="InterPro"/>
</dbReference>
<dbReference type="Gene3D" id="3.40.190.10">
    <property type="entry name" value="Periplasmic binding protein-like II"/>
    <property type="match status" value="2"/>
</dbReference>